<evidence type="ECO:0000256" key="18">
    <source>
        <dbReference type="SAM" id="SignalP"/>
    </source>
</evidence>
<gene>
    <name evidence="20" type="ORF">JRQ81_004359</name>
</gene>
<dbReference type="Proteomes" id="UP001142489">
    <property type="component" value="Unassembled WGS sequence"/>
</dbReference>
<comment type="caution">
    <text evidence="16">Lacks conserved residue(s) required for the propagation of feature annotation.</text>
</comment>
<dbReference type="CDD" id="cd00112">
    <property type="entry name" value="LDLa"/>
    <property type="match status" value="1"/>
</dbReference>
<keyword evidence="5" id="KW-0812">Transmembrane</keyword>
<dbReference type="PANTHER" id="PTHR31535:SF3">
    <property type="entry name" value="REGULATORY PROTEIN ZESTE"/>
    <property type="match status" value="1"/>
</dbReference>
<dbReference type="InterPro" id="IPR000998">
    <property type="entry name" value="MAM_dom"/>
</dbReference>
<proteinExistence type="predicted"/>
<dbReference type="EC" id="2.7.10.1" evidence="2"/>
<keyword evidence="14" id="KW-0675">Receptor</keyword>
<sequence>MKAAGLSRVFSLAALLAFSGQSGRLEAGNAPSGSRGGHPAPSFSRLQRKSLAMDFIVPSLFRTYLRELVLGGGSEGREPLVAFKARCSLVLNCPPLLRAAGAWLPRSGAAEPAGRARAPSRVLKGGSVRKLRRAKQLVLEVGEANLRNGCAWRPAAEGAEAEASQLEFILTEEFSWWIRSGEGRLRIRLMPERRASFHGREGSLSAAIRASKPRLLFQLALRGLSIPESPTNVPPRSLDFSTWNLSWVMKDSTPLFTPRGRHFFDCNFESPCDLEYSPSVKEGHNRPWQRVRADDLSQLLLLEGPDRDYSEDSTKGSFLFLNTSESMNFVILSPWLKSSSEECTVQVAIYRYFQQSGEYAVEVLHADESRVKIPLIPSREKHGWVLLQERVGHLEKPFRISLEYIARGNRSVAAIDSFAMKNCTTGPPSVSKMALQSSFTCWNGTAIKLGQVCDFSRDCAEGEDEGQLCKKLPSGFYCSFEDGDCGWIQSSSAPQEAHLWHIVNPQYNHFGSLKECALLLNTSETLAAEAVVITSAVFPAPVKNSPCELRMSWLLQGILVGDISMFLVENKTGKEQSRRLWHFENRRGLGIWHKVVKPIPDVTDRFWLQIITSWKTGSEAVLAFNNVSLSLDCYLTINEEKTSREHSPDAGNLLTDRGRGEGHYKERPTQDPAPVGFGDLGLAQDMFLLEMAASELDQDNWLFTTCGASGPHGPTQTQCNDAYRDTNLSVVVGMEEHFQGVQIWRVPETNTYSISGYGAAGGKGKSTIMRSHGVNVVGIFKLQKNETLYILVGQQGEDACPSTNHIIQKVCLGENNVVEEEIRVNKSIHEWAGGGGGGGGATYIFKMENGKPVPLVIAAGGGGRAYRAKAYTLNHERLENDTSIPGLNGRPGAAGGGGGWNDNTSFLWSGKSLLEGATGGKSCPQAMKK</sequence>
<dbReference type="FunFam" id="2.60.120.200:FF:000132">
    <property type="entry name" value="Tyrosine-protein kinase receptor"/>
    <property type="match status" value="1"/>
</dbReference>
<dbReference type="Gene3D" id="4.10.400.10">
    <property type="entry name" value="Low-density Lipoprotein Receptor"/>
    <property type="match status" value="1"/>
</dbReference>
<feature type="disulfide bond" evidence="16">
    <location>
        <begin position="441"/>
        <end position="459"/>
    </location>
</feature>
<keyword evidence="12" id="KW-0829">Tyrosine-protein kinase</keyword>
<feature type="domain" description="MAM" evidence="19">
    <location>
        <begin position="476"/>
        <end position="635"/>
    </location>
</feature>
<dbReference type="SMART" id="SM00192">
    <property type="entry name" value="LDLa"/>
    <property type="match status" value="1"/>
</dbReference>
<reference evidence="20" key="1">
    <citation type="journal article" date="2023" name="DNA Res.">
        <title>Chromosome-level genome assembly of Phrynocephalus forsythii using third-generation DNA sequencing and Hi-C analysis.</title>
        <authorList>
            <person name="Qi Y."/>
            <person name="Zhao W."/>
            <person name="Zhao Y."/>
            <person name="Niu C."/>
            <person name="Cao S."/>
            <person name="Zhang Y."/>
        </authorList>
    </citation>
    <scope>NUCLEOTIDE SEQUENCE</scope>
    <source>
        <tissue evidence="20">Muscle</tissue>
    </source>
</reference>
<dbReference type="Gene3D" id="2.60.120.200">
    <property type="match status" value="2"/>
</dbReference>
<keyword evidence="3" id="KW-1003">Cell membrane</keyword>
<keyword evidence="11" id="KW-0472">Membrane</keyword>
<dbReference type="OrthoDB" id="73209at2759"/>
<keyword evidence="4" id="KW-0808">Transferase</keyword>
<comment type="subcellular location">
    <subcellularLocation>
        <location evidence="1">Cell membrane</location>
        <topology evidence="1">Single-pass type I membrane protein</topology>
    </subcellularLocation>
</comment>
<dbReference type="EMBL" id="JAPFRF010000002">
    <property type="protein sequence ID" value="KAJ7340987.1"/>
    <property type="molecule type" value="Genomic_DNA"/>
</dbReference>
<feature type="non-terminal residue" evidence="20">
    <location>
        <position position="1"/>
    </location>
</feature>
<feature type="region of interest" description="Disordered" evidence="17">
    <location>
        <begin position="643"/>
        <end position="675"/>
    </location>
</feature>
<protein>
    <recommendedName>
        <fullName evidence="2">receptor protein-tyrosine kinase</fullName>
        <ecNumber evidence="2">2.7.10.1</ecNumber>
    </recommendedName>
</protein>
<feature type="region of interest" description="Disordered" evidence="17">
    <location>
        <begin position="882"/>
        <end position="901"/>
    </location>
</feature>
<evidence type="ECO:0000256" key="12">
    <source>
        <dbReference type="ARBA" id="ARBA00023137"/>
    </source>
</evidence>
<keyword evidence="21" id="KW-1185">Reference proteome</keyword>
<keyword evidence="7" id="KW-0547">Nucleotide-binding</keyword>
<organism evidence="20 21">
    <name type="scientific">Phrynocephalus forsythii</name>
    <dbReference type="NCBI Taxonomy" id="171643"/>
    <lineage>
        <taxon>Eukaryota</taxon>
        <taxon>Metazoa</taxon>
        <taxon>Chordata</taxon>
        <taxon>Craniata</taxon>
        <taxon>Vertebrata</taxon>
        <taxon>Euteleostomi</taxon>
        <taxon>Lepidosauria</taxon>
        <taxon>Squamata</taxon>
        <taxon>Bifurcata</taxon>
        <taxon>Unidentata</taxon>
        <taxon>Episquamata</taxon>
        <taxon>Toxicofera</taxon>
        <taxon>Iguania</taxon>
        <taxon>Acrodonta</taxon>
        <taxon>Agamidae</taxon>
        <taxon>Agaminae</taxon>
        <taxon>Phrynocephalus</taxon>
    </lineage>
</organism>
<evidence type="ECO:0000256" key="14">
    <source>
        <dbReference type="ARBA" id="ARBA00023170"/>
    </source>
</evidence>
<evidence type="ECO:0000256" key="11">
    <source>
        <dbReference type="ARBA" id="ARBA00023136"/>
    </source>
</evidence>
<name>A0A9Q0Y385_9SAUR</name>
<dbReference type="InterPro" id="IPR013320">
    <property type="entry name" value="ConA-like_dom_sf"/>
</dbReference>
<keyword evidence="6 18" id="KW-0732">Signal</keyword>
<keyword evidence="10" id="KW-1133">Transmembrane helix</keyword>
<accession>A0A9Q0Y385</accession>
<dbReference type="SMART" id="SM00137">
    <property type="entry name" value="MAM"/>
    <property type="match status" value="1"/>
</dbReference>
<dbReference type="InterPro" id="IPR002172">
    <property type="entry name" value="LDrepeatLR_classA_rpt"/>
</dbReference>
<evidence type="ECO:0000313" key="21">
    <source>
        <dbReference type="Proteomes" id="UP001142489"/>
    </source>
</evidence>
<evidence type="ECO:0000256" key="7">
    <source>
        <dbReference type="ARBA" id="ARBA00022741"/>
    </source>
</evidence>
<evidence type="ECO:0000313" key="20">
    <source>
        <dbReference type="EMBL" id="KAJ7340987.1"/>
    </source>
</evidence>
<dbReference type="PROSITE" id="PS50068">
    <property type="entry name" value="LDLRA_2"/>
    <property type="match status" value="1"/>
</dbReference>
<dbReference type="GO" id="GO:0005886">
    <property type="term" value="C:plasma membrane"/>
    <property type="evidence" value="ECO:0007669"/>
    <property type="project" value="UniProtKB-SubCell"/>
</dbReference>
<comment type="caution">
    <text evidence="20">The sequence shown here is derived from an EMBL/GenBank/DDBJ whole genome shotgun (WGS) entry which is preliminary data.</text>
</comment>
<evidence type="ECO:0000256" key="13">
    <source>
        <dbReference type="ARBA" id="ARBA00023157"/>
    </source>
</evidence>
<dbReference type="PROSITE" id="PS50060">
    <property type="entry name" value="MAM_2"/>
    <property type="match status" value="2"/>
</dbReference>
<evidence type="ECO:0000256" key="10">
    <source>
        <dbReference type="ARBA" id="ARBA00022989"/>
    </source>
</evidence>
<dbReference type="Pfam" id="PF00629">
    <property type="entry name" value="MAM"/>
    <property type="match status" value="2"/>
</dbReference>
<keyword evidence="15" id="KW-0325">Glycoprotein</keyword>
<feature type="domain" description="MAM" evidence="19">
    <location>
        <begin position="264"/>
        <end position="425"/>
    </location>
</feature>
<evidence type="ECO:0000256" key="3">
    <source>
        <dbReference type="ARBA" id="ARBA00022475"/>
    </source>
</evidence>
<evidence type="ECO:0000256" key="8">
    <source>
        <dbReference type="ARBA" id="ARBA00022777"/>
    </source>
</evidence>
<dbReference type="GO" id="GO:0004714">
    <property type="term" value="F:transmembrane receptor protein tyrosine kinase activity"/>
    <property type="evidence" value="ECO:0007669"/>
    <property type="project" value="UniProtKB-EC"/>
</dbReference>
<dbReference type="AlphaFoldDB" id="A0A9Q0Y385"/>
<evidence type="ECO:0000256" key="16">
    <source>
        <dbReference type="PROSITE-ProRule" id="PRU00124"/>
    </source>
</evidence>
<evidence type="ECO:0000256" key="15">
    <source>
        <dbReference type="ARBA" id="ARBA00023180"/>
    </source>
</evidence>
<dbReference type="InterPro" id="IPR055163">
    <property type="entry name" value="ALK/LTK-like_GRD"/>
</dbReference>
<evidence type="ECO:0000256" key="17">
    <source>
        <dbReference type="SAM" id="MobiDB-lite"/>
    </source>
</evidence>
<evidence type="ECO:0000256" key="5">
    <source>
        <dbReference type="ARBA" id="ARBA00022692"/>
    </source>
</evidence>
<feature type="compositionally biased region" description="Basic and acidic residues" evidence="17">
    <location>
        <begin position="656"/>
        <end position="669"/>
    </location>
</feature>
<dbReference type="Pfam" id="PF12810">
    <property type="entry name" value="ALK_LTK_GRD"/>
    <property type="match status" value="1"/>
</dbReference>
<keyword evidence="13 16" id="KW-1015">Disulfide bond</keyword>
<evidence type="ECO:0000256" key="1">
    <source>
        <dbReference type="ARBA" id="ARBA00004251"/>
    </source>
</evidence>
<evidence type="ECO:0000256" key="9">
    <source>
        <dbReference type="ARBA" id="ARBA00022840"/>
    </source>
</evidence>
<dbReference type="SUPFAM" id="SSF57424">
    <property type="entry name" value="LDL receptor-like module"/>
    <property type="match status" value="1"/>
</dbReference>
<dbReference type="SUPFAM" id="SSF49899">
    <property type="entry name" value="Concanavalin A-like lectins/glucanases"/>
    <property type="match status" value="2"/>
</dbReference>
<feature type="signal peptide" evidence="18">
    <location>
        <begin position="1"/>
        <end position="27"/>
    </location>
</feature>
<feature type="chain" id="PRO_5040164709" description="receptor protein-tyrosine kinase" evidence="18">
    <location>
        <begin position="28"/>
        <end position="929"/>
    </location>
</feature>
<evidence type="ECO:0000256" key="6">
    <source>
        <dbReference type="ARBA" id="ARBA00022729"/>
    </source>
</evidence>
<dbReference type="InterPro" id="IPR036055">
    <property type="entry name" value="LDL_receptor-like_sf"/>
</dbReference>
<dbReference type="GO" id="GO:0005524">
    <property type="term" value="F:ATP binding"/>
    <property type="evidence" value="ECO:0007669"/>
    <property type="project" value="UniProtKB-KW"/>
</dbReference>
<evidence type="ECO:0000259" key="19">
    <source>
        <dbReference type="PROSITE" id="PS50060"/>
    </source>
</evidence>
<keyword evidence="9" id="KW-0067">ATP-binding</keyword>
<keyword evidence="8" id="KW-0418">Kinase</keyword>
<evidence type="ECO:0000256" key="4">
    <source>
        <dbReference type="ARBA" id="ARBA00022679"/>
    </source>
</evidence>
<evidence type="ECO:0000256" key="2">
    <source>
        <dbReference type="ARBA" id="ARBA00011902"/>
    </source>
</evidence>
<dbReference type="PANTHER" id="PTHR31535">
    <property type="match status" value="1"/>
</dbReference>